<sequence length="71" mass="7730">MLQRMQTRRPIVEGSRMLRAAVLDFVEDAPSSLIVGCLLSDEESAFSKTQGNGTSVGVSKSHSQLLDEFAM</sequence>
<evidence type="ECO:0000313" key="1">
    <source>
        <dbReference type="EMBL" id="KAJ5477152.1"/>
    </source>
</evidence>
<dbReference type="EMBL" id="JAPWDQ010000010">
    <property type="protein sequence ID" value="KAJ5477152.1"/>
    <property type="molecule type" value="Genomic_DNA"/>
</dbReference>
<comment type="caution">
    <text evidence="1">The sequence shown here is derived from an EMBL/GenBank/DDBJ whole genome shotgun (WGS) entry which is preliminary data.</text>
</comment>
<dbReference type="AlphaFoldDB" id="A0A9W9WV98"/>
<reference evidence="1" key="1">
    <citation type="submission" date="2022-12" db="EMBL/GenBank/DDBJ databases">
        <authorList>
            <person name="Petersen C."/>
        </authorList>
    </citation>
    <scope>NUCLEOTIDE SEQUENCE</scope>
    <source>
        <strain evidence="1">IBT 30728</strain>
    </source>
</reference>
<organism evidence="1 2">
    <name type="scientific">Penicillium diatomitis</name>
    <dbReference type="NCBI Taxonomy" id="2819901"/>
    <lineage>
        <taxon>Eukaryota</taxon>
        <taxon>Fungi</taxon>
        <taxon>Dikarya</taxon>
        <taxon>Ascomycota</taxon>
        <taxon>Pezizomycotina</taxon>
        <taxon>Eurotiomycetes</taxon>
        <taxon>Eurotiomycetidae</taxon>
        <taxon>Eurotiales</taxon>
        <taxon>Aspergillaceae</taxon>
        <taxon>Penicillium</taxon>
    </lineage>
</organism>
<evidence type="ECO:0000313" key="2">
    <source>
        <dbReference type="Proteomes" id="UP001148312"/>
    </source>
</evidence>
<proteinExistence type="predicted"/>
<reference evidence="1" key="2">
    <citation type="journal article" date="2023" name="IMA Fungus">
        <title>Comparative genomic study of the Penicillium genus elucidates a diverse pangenome and 15 lateral gene transfer events.</title>
        <authorList>
            <person name="Petersen C."/>
            <person name="Sorensen T."/>
            <person name="Nielsen M.R."/>
            <person name="Sondergaard T.E."/>
            <person name="Sorensen J.L."/>
            <person name="Fitzpatrick D.A."/>
            <person name="Frisvad J.C."/>
            <person name="Nielsen K.L."/>
        </authorList>
    </citation>
    <scope>NUCLEOTIDE SEQUENCE</scope>
    <source>
        <strain evidence="1">IBT 30728</strain>
    </source>
</reference>
<keyword evidence="2" id="KW-1185">Reference proteome</keyword>
<gene>
    <name evidence="1" type="ORF">N7539_007296</name>
</gene>
<dbReference type="RefSeq" id="XP_056787696.1">
    <property type="nucleotide sequence ID" value="XM_056936897.1"/>
</dbReference>
<name>A0A9W9WV98_9EURO</name>
<dbReference type="GeneID" id="81627146"/>
<protein>
    <submittedName>
        <fullName evidence="1">Uncharacterized protein</fullName>
    </submittedName>
</protein>
<accession>A0A9W9WV98</accession>
<dbReference type="Proteomes" id="UP001148312">
    <property type="component" value="Unassembled WGS sequence"/>
</dbReference>